<sequence length="235" mass="26365">MTPQNILFVDDSPMVLSLLERTLTQEAFTLHTAHTPKEALQVLEQHPIDVVVSDLLMPGLDGITFLRMIKKDYPHIVRIILSGHLHTQSILSAINQVGVFRFLTKPLELDDDTLKKILYEALDQAKLNRNSLHAADQNVASDLSVFIDSILNAPYRPYVLLNEQDIVTAVHIALAELYPVGRSLRHPDGEGIQLTTHSLYIPYEESESSDPDLYTLDTLTLGHSSLRLIRLSEIA</sequence>
<dbReference type="GO" id="GO:0000160">
    <property type="term" value="P:phosphorelay signal transduction system"/>
    <property type="evidence" value="ECO:0007669"/>
    <property type="project" value="InterPro"/>
</dbReference>
<dbReference type="CDD" id="cd17569">
    <property type="entry name" value="REC_HupR-like"/>
    <property type="match status" value="1"/>
</dbReference>
<accession>A0A8I1J0J9</accession>
<evidence type="ECO:0000256" key="1">
    <source>
        <dbReference type="ARBA" id="ARBA00022553"/>
    </source>
</evidence>
<dbReference type="EMBL" id="JAEHFQ010000005">
    <property type="protein sequence ID" value="MBM0633690.1"/>
    <property type="molecule type" value="Genomic_DNA"/>
</dbReference>
<dbReference type="SUPFAM" id="SSF52172">
    <property type="entry name" value="CheY-like"/>
    <property type="match status" value="1"/>
</dbReference>
<dbReference type="PROSITE" id="PS50110">
    <property type="entry name" value="RESPONSE_REGULATORY"/>
    <property type="match status" value="1"/>
</dbReference>
<dbReference type="AlphaFoldDB" id="A0A8I1J0J9"/>
<feature type="modified residue" description="4-aspartylphosphate" evidence="2">
    <location>
        <position position="54"/>
    </location>
</feature>
<dbReference type="PANTHER" id="PTHR44591:SF19">
    <property type="entry name" value="TWO-COMPONENT RESPONSE REGULATOR-RELATED"/>
    <property type="match status" value="1"/>
</dbReference>
<dbReference type="Proteomes" id="UP000650605">
    <property type="component" value="Unassembled WGS sequence"/>
</dbReference>
<dbReference type="PANTHER" id="PTHR44591">
    <property type="entry name" value="STRESS RESPONSE REGULATOR PROTEIN 1"/>
    <property type="match status" value="1"/>
</dbReference>
<dbReference type="SMART" id="SM00448">
    <property type="entry name" value="REC"/>
    <property type="match status" value="1"/>
</dbReference>
<comment type="caution">
    <text evidence="4">The sequence shown here is derived from an EMBL/GenBank/DDBJ whole genome shotgun (WGS) entry which is preliminary data.</text>
</comment>
<dbReference type="Gene3D" id="3.40.50.2300">
    <property type="match status" value="1"/>
</dbReference>
<dbReference type="InterPro" id="IPR050595">
    <property type="entry name" value="Bact_response_regulator"/>
</dbReference>
<evidence type="ECO:0000313" key="5">
    <source>
        <dbReference type="Proteomes" id="UP000650605"/>
    </source>
</evidence>
<keyword evidence="1 2" id="KW-0597">Phosphoprotein</keyword>
<proteinExistence type="predicted"/>
<feature type="domain" description="Response regulatory" evidence="3">
    <location>
        <begin position="5"/>
        <end position="120"/>
    </location>
</feature>
<dbReference type="InterPro" id="IPR001789">
    <property type="entry name" value="Sig_transdc_resp-reg_receiver"/>
</dbReference>
<reference evidence="4" key="1">
    <citation type="submission" date="2020-12" db="EMBL/GenBank/DDBJ databases">
        <title>Paenibacillus polymyxa LMG 27872: a double-edged sword.</title>
        <authorList>
            <person name="Langendries S."/>
            <person name="Garcia Mendez S."/>
            <person name="Beirinckx S."/>
            <person name="Viaene T."/>
            <person name="Baeyen S."/>
            <person name="Goeminne G."/>
            <person name="Willems A."/>
            <person name="Debode J."/>
            <person name="Goormachtig S."/>
        </authorList>
    </citation>
    <scope>NUCLEOTIDE SEQUENCE</scope>
    <source>
        <strain evidence="4">LMG 27872</strain>
    </source>
</reference>
<dbReference type="RefSeq" id="WP_069011050.1">
    <property type="nucleotide sequence ID" value="NZ_JAEHFQ010000005.1"/>
</dbReference>
<evidence type="ECO:0000259" key="3">
    <source>
        <dbReference type="PROSITE" id="PS50110"/>
    </source>
</evidence>
<protein>
    <submittedName>
        <fullName evidence="4">Response regulator</fullName>
    </submittedName>
</protein>
<organism evidence="4 5">
    <name type="scientific">Paenibacillus polymyxa</name>
    <name type="common">Bacillus polymyxa</name>
    <dbReference type="NCBI Taxonomy" id="1406"/>
    <lineage>
        <taxon>Bacteria</taxon>
        <taxon>Bacillati</taxon>
        <taxon>Bacillota</taxon>
        <taxon>Bacilli</taxon>
        <taxon>Bacillales</taxon>
        <taxon>Paenibacillaceae</taxon>
        <taxon>Paenibacillus</taxon>
    </lineage>
</organism>
<dbReference type="InterPro" id="IPR011006">
    <property type="entry name" value="CheY-like_superfamily"/>
</dbReference>
<name>A0A8I1J0J9_PAEPO</name>
<evidence type="ECO:0000313" key="4">
    <source>
        <dbReference type="EMBL" id="MBM0633690.1"/>
    </source>
</evidence>
<dbReference type="Pfam" id="PF00072">
    <property type="entry name" value="Response_reg"/>
    <property type="match status" value="1"/>
</dbReference>
<gene>
    <name evidence="4" type="ORF">JDW19_11155</name>
</gene>
<evidence type="ECO:0000256" key="2">
    <source>
        <dbReference type="PROSITE-ProRule" id="PRU00169"/>
    </source>
</evidence>